<keyword evidence="2" id="KW-1185">Reference proteome</keyword>
<proteinExistence type="predicted"/>
<evidence type="ECO:0000313" key="2">
    <source>
        <dbReference type="Proteomes" id="UP000828048"/>
    </source>
</evidence>
<sequence length="473" mass="51666">MDQKPHIAILPSPGMGHLIPLAEFAKRLVLTHDFSATFLIPTDGPLPKANKSFLDSLAPTGISYVLLPPVNFDDLPDDDRIETRISLTVTRSLPSLRDEFKSLVSGHRVVALVVDLFGTDAFDLAMEFHVSPYIFFPSTAMTLSLFFYLPELDSSVSCEYRDLPDPIKIPGCVPIHGKHLLDPVQDRKNEAYKWVLHHTKRYGLAEGIMVNSFKELEGGAIGALQEEKPGKPPVYPVGPLIQMNSGGGDDGSGCLSWLDCQPPGSVLFISFGSGGTLSCDQLNELALGLEMSEQRFIWVVRSPSDTAAYATYFSVQSKNDPFAFLPKGFVDRTKGYGLLVPSWAPQAQILSHGSTGGFLTHCGWNSTLESVVNGVPLIAWPLYAEQKMNAVLLTEDVKVALRPKPGENGLIGRVEIAKVVKGLMEGEEGKQVRSRMRDLKDAAARVISDDGSSTKSLADLAQKWKNKITSNKN</sequence>
<name>A0ACB7Z9U3_9ERIC</name>
<protein>
    <submittedName>
        <fullName evidence="1">Uncharacterized protein</fullName>
    </submittedName>
</protein>
<reference evidence="1 2" key="1">
    <citation type="journal article" date="2021" name="Hortic Res">
        <title>High-quality reference genome and annotation aids understanding of berry development for evergreen blueberry (Vaccinium darrowii).</title>
        <authorList>
            <person name="Yu J."/>
            <person name="Hulse-Kemp A.M."/>
            <person name="Babiker E."/>
            <person name="Staton M."/>
        </authorList>
    </citation>
    <scope>NUCLEOTIDE SEQUENCE [LARGE SCALE GENOMIC DNA]</scope>
    <source>
        <strain evidence="2">cv. NJ 8807/NJ 8810</strain>
        <tissue evidence="1">Young leaf</tissue>
    </source>
</reference>
<dbReference type="Proteomes" id="UP000828048">
    <property type="component" value="Chromosome 12"/>
</dbReference>
<gene>
    <name evidence="1" type="ORF">Vadar_006086</name>
</gene>
<evidence type="ECO:0000313" key="1">
    <source>
        <dbReference type="EMBL" id="KAH7862528.1"/>
    </source>
</evidence>
<comment type="caution">
    <text evidence="1">The sequence shown here is derived from an EMBL/GenBank/DDBJ whole genome shotgun (WGS) entry which is preliminary data.</text>
</comment>
<organism evidence="1 2">
    <name type="scientific">Vaccinium darrowii</name>
    <dbReference type="NCBI Taxonomy" id="229202"/>
    <lineage>
        <taxon>Eukaryota</taxon>
        <taxon>Viridiplantae</taxon>
        <taxon>Streptophyta</taxon>
        <taxon>Embryophyta</taxon>
        <taxon>Tracheophyta</taxon>
        <taxon>Spermatophyta</taxon>
        <taxon>Magnoliopsida</taxon>
        <taxon>eudicotyledons</taxon>
        <taxon>Gunneridae</taxon>
        <taxon>Pentapetalae</taxon>
        <taxon>asterids</taxon>
        <taxon>Ericales</taxon>
        <taxon>Ericaceae</taxon>
        <taxon>Vaccinioideae</taxon>
        <taxon>Vaccinieae</taxon>
        <taxon>Vaccinium</taxon>
    </lineage>
</organism>
<accession>A0ACB7Z9U3</accession>
<dbReference type="EMBL" id="CM037162">
    <property type="protein sequence ID" value="KAH7862528.1"/>
    <property type="molecule type" value="Genomic_DNA"/>
</dbReference>